<evidence type="ECO:0000256" key="2">
    <source>
        <dbReference type="SAM" id="MobiDB-lite"/>
    </source>
</evidence>
<feature type="coiled-coil region" evidence="1">
    <location>
        <begin position="802"/>
        <end position="864"/>
    </location>
</feature>
<feature type="compositionally biased region" description="Polar residues" evidence="2">
    <location>
        <begin position="699"/>
        <end position="720"/>
    </location>
</feature>
<evidence type="ECO:0000259" key="3">
    <source>
        <dbReference type="Pfam" id="PF15456"/>
    </source>
</evidence>
<dbReference type="OrthoDB" id="5569911at2759"/>
<reference evidence="4 5" key="1">
    <citation type="journal article" date="2020" name="ISME J.">
        <title>Uncovering the hidden diversity of litter-decomposition mechanisms in mushroom-forming fungi.</title>
        <authorList>
            <person name="Floudas D."/>
            <person name="Bentzer J."/>
            <person name="Ahren D."/>
            <person name="Johansson T."/>
            <person name="Persson P."/>
            <person name="Tunlid A."/>
        </authorList>
    </citation>
    <scope>NUCLEOTIDE SEQUENCE [LARGE SCALE GENOMIC DNA]</scope>
    <source>
        <strain evidence="4 5">CBS 146.42</strain>
    </source>
</reference>
<feature type="region of interest" description="Disordered" evidence="2">
    <location>
        <begin position="1"/>
        <end position="147"/>
    </location>
</feature>
<feature type="coiled-coil region" evidence="1">
    <location>
        <begin position="894"/>
        <end position="946"/>
    </location>
</feature>
<dbReference type="PANTHER" id="PTHR23159:SF31">
    <property type="entry name" value="CENTROSOME-ASSOCIATED PROTEIN CEP250 ISOFORM X1"/>
    <property type="match status" value="1"/>
</dbReference>
<feature type="coiled-coil region" evidence="1">
    <location>
        <begin position="607"/>
        <end position="648"/>
    </location>
</feature>
<dbReference type="PANTHER" id="PTHR23159">
    <property type="entry name" value="CENTROSOMAL PROTEIN 2"/>
    <property type="match status" value="1"/>
</dbReference>
<feature type="compositionally biased region" description="Polar residues" evidence="2">
    <location>
        <begin position="116"/>
        <end position="137"/>
    </location>
</feature>
<feature type="coiled-coil region" evidence="1">
    <location>
        <begin position="360"/>
        <end position="563"/>
    </location>
</feature>
<dbReference type="InterPro" id="IPR029191">
    <property type="entry name" value="Uds1"/>
</dbReference>
<evidence type="ECO:0000313" key="5">
    <source>
        <dbReference type="Proteomes" id="UP000559027"/>
    </source>
</evidence>
<gene>
    <name evidence="4" type="ORF">D9756_000267</name>
</gene>
<dbReference type="AlphaFoldDB" id="A0A8H5GEK5"/>
<organism evidence="4 5">
    <name type="scientific">Leucocoprinus leucothites</name>
    <dbReference type="NCBI Taxonomy" id="201217"/>
    <lineage>
        <taxon>Eukaryota</taxon>
        <taxon>Fungi</taxon>
        <taxon>Dikarya</taxon>
        <taxon>Basidiomycota</taxon>
        <taxon>Agaricomycotina</taxon>
        <taxon>Agaricomycetes</taxon>
        <taxon>Agaricomycetidae</taxon>
        <taxon>Agaricales</taxon>
        <taxon>Agaricineae</taxon>
        <taxon>Agaricaceae</taxon>
        <taxon>Leucocoprinus</taxon>
    </lineage>
</organism>
<feature type="compositionally biased region" description="Low complexity" evidence="2">
    <location>
        <begin position="54"/>
        <end position="64"/>
    </location>
</feature>
<keyword evidence="5" id="KW-1185">Reference proteome</keyword>
<comment type="caution">
    <text evidence="4">The sequence shown here is derived from an EMBL/GenBank/DDBJ whole genome shotgun (WGS) entry which is preliminary data.</text>
</comment>
<evidence type="ECO:0000313" key="4">
    <source>
        <dbReference type="EMBL" id="KAF5363355.1"/>
    </source>
</evidence>
<dbReference type="Pfam" id="PF15456">
    <property type="entry name" value="Uds1"/>
    <property type="match status" value="1"/>
</dbReference>
<dbReference type="Proteomes" id="UP000559027">
    <property type="component" value="Unassembled WGS sequence"/>
</dbReference>
<sequence length="952" mass="105696">MNGVRRFLGAATGASPPSPDKDSPGPLSTTNTTAPLSFAKNGAQAPNWPPQPSSSPKQPSFSESIQSTAALFLGKKDKSRQATAEEELAVGSPYSATPPLNGLSSHIRSSSREQILRSSPSPSHTPRNGSISGSSSPVLPPTRVITRKSVNKSDLEVKRSSGFANTRDELIFSLLTSDAVVDSRDFTVLTSEEVEDLKKEQQVLNARLVAAKRKLGLETKIRDAAISLSKVNASHRNVSKQTEKQLENANKRVDAAQKDLWSISERANEVHRRLMEHRAGVLSFSVRNMEKKMAPPPTSYDSGYDSNRSTIITSPVSTSTTGTSSGSSKPKFEGAHFFAGHSDAITPKKRLSPEAAAIEIASLETKLKAATESLSAASKQQAELKRELSLARLEKQEVETMRGFDLQAAQETILALEKELPRLEGLDVERQSLLQEKEEWERERSRLEERKSQVEALQARIADLQTRSGEAAGAERLLAEVRGESQRQLEEKKREIEDLRRQWEMEKEEWERERMEWEESREDDMQRLREEMERTRGQDEDVLQHVNQELDDALGALQQMIREHGIVLFSREPSLKGLLEAVSSHLQTVHSKVEGYKNAEADWSINMRKLEDDVRAGLDKRETLARELEEARRERDFAKTEVKNLQEQRSSPIVPVKPILPEVNVSPDAEVNKIVNTLLPIWCILPSPEARAAKFGASSPRTYRTGSPVHSNSAQPSVGSLSELDVRSLKGLYSGTGGAPGSPRTPSSATSATALNTFSIGAFAQRVQALIADDKALIERLIRFAQAHDLLKKNAERAHKLAQDGNAAMETYQKQVRMLEERNQGMGAKMSAMQEEFQLLHETIERLTAEKREIESLAAEQAETCKQLSEANDTLSARTLTLAEEAASAPEKVRKQLEGQISEFKNKLEKAEAEIEEMKTSGQMQRAALFDEMNTMNEENANLRAQLRAVKK</sequence>
<dbReference type="EMBL" id="JAACJO010000001">
    <property type="protein sequence ID" value="KAF5363355.1"/>
    <property type="molecule type" value="Genomic_DNA"/>
</dbReference>
<accession>A0A8H5GEK5</accession>
<feature type="coiled-coil region" evidence="1">
    <location>
        <begin position="194"/>
        <end position="266"/>
    </location>
</feature>
<evidence type="ECO:0000256" key="1">
    <source>
        <dbReference type="SAM" id="Coils"/>
    </source>
</evidence>
<feature type="domain" description="Up-regulated during septation protein 1" evidence="3">
    <location>
        <begin position="173"/>
        <end position="284"/>
    </location>
</feature>
<feature type="region of interest" description="Disordered" evidence="2">
    <location>
        <begin position="698"/>
        <end position="720"/>
    </location>
</feature>
<proteinExistence type="predicted"/>
<name>A0A8H5GEK5_9AGAR</name>
<protein>
    <recommendedName>
        <fullName evidence="3">Up-regulated during septation protein 1 domain-containing protein</fullName>
    </recommendedName>
</protein>
<keyword evidence="1" id="KW-0175">Coiled coil</keyword>